<evidence type="ECO:0000313" key="1">
    <source>
        <dbReference type="EMBL" id="MPM41058.1"/>
    </source>
</evidence>
<gene>
    <name evidence="1" type="ORF">SDC9_87707</name>
</gene>
<dbReference type="AlphaFoldDB" id="A0A644ZL36"/>
<reference evidence="1" key="1">
    <citation type="submission" date="2019-08" db="EMBL/GenBank/DDBJ databases">
        <authorList>
            <person name="Kucharzyk K."/>
            <person name="Murdoch R.W."/>
            <person name="Higgins S."/>
            <person name="Loffler F."/>
        </authorList>
    </citation>
    <scope>NUCLEOTIDE SEQUENCE</scope>
</reference>
<sequence>MYCGRPSPRSIRSLSLAWAISRPTIIVPFSESRVATGYLDNSARISGIGRLRLIFTPPLSPASRIDSGIRRAGLSSIFSIQIPFLLIFALMLRSAEHETPIPTGHDAPWRGKRITRTSCVKYFPPNCAPSPNFSEAIFSFSSISRSRNACPNSLPLVGRLS</sequence>
<proteinExistence type="predicted"/>
<accession>A0A644ZL36</accession>
<protein>
    <submittedName>
        <fullName evidence="1">Uncharacterized protein</fullName>
    </submittedName>
</protein>
<dbReference type="EMBL" id="VSSQ01009229">
    <property type="protein sequence ID" value="MPM41058.1"/>
    <property type="molecule type" value="Genomic_DNA"/>
</dbReference>
<comment type="caution">
    <text evidence="1">The sequence shown here is derived from an EMBL/GenBank/DDBJ whole genome shotgun (WGS) entry which is preliminary data.</text>
</comment>
<name>A0A644ZL36_9ZZZZ</name>
<organism evidence="1">
    <name type="scientific">bioreactor metagenome</name>
    <dbReference type="NCBI Taxonomy" id="1076179"/>
    <lineage>
        <taxon>unclassified sequences</taxon>
        <taxon>metagenomes</taxon>
        <taxon>ecological metagenomes</taxon>
    </lineage>
</organism>